<sequence>MIKNPRIRVLCDDDLNSVVKIDKKIFGKERREFWKRKILYSDIYPRPALVAEIDGKVVGFILGFVSGWQFGVPDSVGWIDQIGVDPVYQRQGVGKLLFNELVKVLKRSGTEKRPEIKEGKRDIEGVNIIYTLVSWDRWDLIQFYHAMGFKKGNMLNLEQKIR</sequence>
<evidence type="ECO:0000259" key="1">
    <source>
        <dbReference type="PROSITE" id="PS51186"/>
    </source>
</evidence>
<protein>
    <recommendedName>
        <fullName evidence="1">N-acetyltransferase domain-containing protein</fullName>
    </recommendedName>
</protein>
<dbReference type="SUPFAM" id="SSF55729">
    <property type="entry name" value="Acyl-CoA N-acyltransferases (Nat)"/>
    <property type="match status" value="1"/>
</dbReference>
<dbReference type="EMBL" id="LFWU01000009">
    <property type="protein sequence ID" value="KON34339.1"/>
    <property type="molecule type" value="Genomic_DNA"/>
</dbReference>
<evidence type="ECO:0000313" key="2">
    <source>
        <dbReference type="EMBL" id="KON34339.1"/>
    </source>
</evidence>
<reference evidence="2 3" key="1">
    <citation type="submission" date="2015-06" db="EMBL/GenBank/DDBJ databases">
        <title>New insights into the roles of widespread benthic archaea in carbon and nitrogen cycling.</title>
        <authorList>
            <person name="Lazar C.S."/>
            <person name="Baker B.J."/>
            <person name="Seitz K.W."/>
            <person name="Hyde A.S."/>
            <person name="Dick G.J."/>
            <person name="Hinrichs K.-U."/>
            <person name="Teske A.P."/>
        </authorList>
    </citation>
    <scope>NUCLEOTIDE SEQUENCE [LARGE SCALE GENOMIC DNA]</scope>
    <source>
        <strain evidence="2">SG8-32-1</strain>
    </source>
</reference>
<dbReference type="GO" id="GO:0016747">
    <property type="term" value="F:acyltransferase activity, transferring groups other than amino-acyl groups"/>
    <property type="evidence" value="ECO:0007669"/>
    <property type="project" value="InterPro"/>
</dbReference>
<dbReference type="PROSITE" id="PS51186">
    <property type="entry name" value="GNAT"/>
    <property type="match status" value="1"/>
</dbReference>
<evidence type="ECO:0000313" key="3">
    <source>
        <dbReference type="Proteomes" id="UP000037237"/>
    </source>
</evidence>
<dbReference type="Gene3D" id="3.40.630.30">
    <property type="match status" value="1"/>
</dbReference>
<dbReference type="CDD" id="cd04301">
    <property type="entry name" value="NAT_SF"/>
    <property type="match status" value="1"/>
</dbReference>
<proteinExistence type="predicted"/>
<name>A0A0M0C0R6_9ARCH</name>
<dbReference type="Proteomes" id="UP000037237">
    <property type="component" value="Unassembled WGS sequence"/>
</dbReference>
<dbReference type="Pfam" id="PF00583">
    <property type="entry name" value="Acetyltransf_1"/>
    <property type="match status" value="1"/>
</dbReference>
<feature type="domain" description="N-acetyltransferase" evidence="1">
    <location>
        <begin position="5"/>
        <end position="162"/>
    </location>
</feature>
<dbReference type="AlphaFoldDB" id="A0A0M0C0R6"/>
<comment type="caution">
    <text evidence="2">The sequence shown here is derived from an EMBL/GenBank/DDBJ whole genome shotgun (WGS) entry which is preliminary data.</text>
</comment>
<accession>A0A0M0C0R6</accession>
<gene>
    <name evidence="2" type="ORF">AC477_00545</name>
</gene>
<dbReference type="InterPro" id="IPR016181">
    <property type="entry name" value="Acyl_CoA_acyltransferase"/>
</dbReference>
<organism evidence="2 3">
    <name type="scientific">miscellaneous Crenarchaeota group-1 archaeon SG8-32-1</name>
    <dbReference type="NCBI Taxonomy" id="1685124"/>
    <lineage>
        <taxon>Archaea</taxon>
        <taxon>Candidatus Bathyarchaeota</taxon>
        <taxon>MCG-1</taxon>
    </lineage>
</organism>
<dbReference type="InterPro" id="IPR000182">
    <property type="entry name" value="GNAT_dom"/>
</dbReference>